<proteinExistence type="inferred from homology"/>
<keyword evidence="5" id="KW-0676">Redox-active center</keyword>
<organism evidence="7 8">
    <name type="scientific">Ferruginivarius sediminum</name>
    <dbReference type="NCBI Taxonomy" id="2661937"/>
    <lineage>
        <taxon>Bacteria</taxon>
        <taxon>Pseudomonadati</taxon>
        <taxon>Pseudomonadota</taxon>
        <taxon>Alphaproteobacteria</taxon>
        <taxon>Rhodospirillales</taxon>
        <taxon>Rhodospirillaceae</taxon>
        <taxon>Ferruginivarius</taxon>
    </lineage>
</organism>
<keyword evidence="8" id="KW-1185">Reference proteome</keyword>
<dbReference type="GO" id="GO:0016491">
    <property type="term" value="F:oxidoreductase activity"/>
    <property type="evidence" value="ECO:0007669"/>
    <property type="project" value="UniProtKB-KW"/>
</dbReference>
<feature type="domain" description="Thioredoxin-like fold" evidence="6">
    <location>
        <begin position="88"/>
        <end position="251"/>
    </location>
</feature>
<sequence>MCRRLAHLGIGQLRYTRYGRFIMKLRKILFLGGIFAAAVMAIGLGQSLIGAGSGADAHTPLPAAHDIAAPSDASDAMQRVAVTDIGEDEYVLGDPDAPLTIIEYASLTCPHCASFHRETLPKLKENWIEPGKAKLVYRHYPLDELALRGALLANCFEGDKFFAVLDLLFKSQQRWARAQDPIQALARIGGMAGLDQQSFETCMTDQAEADSIIEMQLEARNEIDLTSTPTFVVEGEKVVGSQPYEVFAEKLQEAEQ</sequence>
<name>A0A369T9G0_9PROT</name>
<evidence type="ECO:0000256" key="1">
    <source>
        <dbReference type="ARBA" id="ARBA00005791"/>
    </source>
</evidence>
<keyword evidence="4" id="KW-1015">Disulfide bond</keyword>
<keyword evidence="3" id="KW-0560">Oxidoreductase</keyword>
<dbReference type="Gene3D" id="3.40.30.10">
    <property type="entry name" value="Glutaredoxin"/>
    <property type="match status" value="1"/>
</dbReference>
<evidence type="ECO:0000256" key="5">
    <source>
        <dbReference type="ARBA" id="ARBA00023284"/>
    </source>
</evidence>
<dbReference type="InterPro" id="IPR012336">
    <property type="entry name" value="Thioredoxin-like_fold"/>
</dbReference>
<evidence type="ECO:0000313" key="8">
    <source>
        <dbReference type="Proteomes" id="UP000253941"/>
    </source>
</evidence>
<evidence type="ECO:0000259" key="6">
    <source>
        <dbReference type="Pfam" id="PF13462"/>
    </source>
</evidence>
<reference evidence="7 8" key="1">
    <citation type="submission" date="2018-07" db="EMBL/GenBank/DDBJ databases">
        <title>Venubactetium sediminum gen. nov., sp. nov., isolated from a marine solar saltern.</title>
        <authorList>
            <person name="Wang S."/>
        </authorList>
    </citation>
    <scope>NUCLEOTIDE SEQUENCE [LARGE SCALE GENOMIC DNA]</scope>
    <source>
        <strain evidence="7 8">WD2A32</strain>
    </source>
</reference>
<keyword evidence="2" id="KW-0732">Signal</keyword>
<evidence type="ECO:0000313" key="7">
    <source>
        <dbReference type="EMBL" id="RDD61124.1"/>
    </source>
</evidence>
<dbReference type="Proteomes" id="UP000253941">
    <property type="component" value="Unassembled WGS sequence"/>
</dbReference>
<dbReference type="PANTHER" id="PTHR13887">
    <property type="entry name" value="GLUTATHIONE S-TRANSFERASE KAPPA"/>
    <property type="match status" value="1"/>
</dbReference>
<dbReference type="EMBL" id="QPMH01000015">
    <property type="protein sequence ID" value="RDD61124.1"/>
    <property type="molecule type" value="Genomic_DNA"/>
</dbReference>
<accession>A0A369T9G0</accession>
<gene>
    <name evidence="7" type="ORF">DRB17_14605</name>
</gene>
<dbReference type="PANTHER" id="PTHR13887:SF14">
    <property type="entry name" value="DISULFIDE BOND FORMATION PROTEIN D"/>
    <property type="match status" value="1"/>
</dbReference>
<comment type="similarity">
    <text evidence="1">Belongs to the thioredoxin family. DsbA subfamily.</text>
</comment>
<dbReference type="AlphaFoldDB" id="A0A369T9G0"/>
<comment type="caution">
    <text evidence="7">The sequence shown here is derived from an EMBL/GenBank/DDBJ whole genome shotgun (WGS) entry which is preliminary data.</text>
</comment>
<evidence type="ECO:0000256" key="4">
    <source>
        <dbReference type="ARBA" id="ARBA00023157"/>
    </source>
</evidence>
<evidence type="ECO:0000256" key="3">
    <source>
        <dbReference type="ARBA" id="ARBA00023002"/>
    </source>
</evidence>
<protein>
    <submittedName>
        <fullName evidence="7">DsbA family protein</fullName>
    </submittedName>
</protein>
<dbReference type="Pfam" id="PF13462">
    <property type="entry name" value="Thioredoxin_4"/>
    <property type="match status" value="1"/>
</dbReference>
<dbReference type="InterPro" id="IPR036249">
    <property type="entry name" value="Thioredoxin-like_sf"/>
</dbReference>
<evidence type="ECO:0000256" key="2">
    <source>
        <dbReference type="ARBA" id="ARBA00022729"/>
    </source>
</evidence>
<dbReference type="SUPFAM" id="SSF52833">
    <property type="entry name" value="Thioredoxin-like"/>
    <property type="match status" value="1"/>
</dbReference>